<dbReference type="Proteomes" id="UP000695562">
    <property type="component" value="Unassembled WGS sequence"/>
</dbReference>
<dbReference type="AlphaFoldDB" id="A0A8J4Q5Q3"/>
<proteinExistence type="inferred from homology"/>
<dbReference type="CDD" id="cd19495">
    <property type="entry name" value="Elp6"/>
    <property type="match status" value="1"/>
</dbReference>
<dbReference type="EMBL" id="AJWJ01000148">
    <property type="protein sequence ID" value="KAF2074426.1"/>
    <property type="molecule type" value="Genomic_DNA"/>
</dbReference>
<dbReference type="Gene3D" id="3.40.50.300">
    <property type="entry name" value="P-loop containing nucleotide triphosphate hydrolases"/>
    <property type="match status" value="1"/>
</dbReference>
<dbReference type="PANTHER" id="PTHR16184:SF6">
    <property type="entry name" value="ELONGATOR COMPLEX PROTEIN 6"/>
    <property type="match status" value="1"/>
</dbReference>
<dbReference type="OrthoDB" id="9995306at2759"/>
<accession>A0A8J4Q5Q3</accession>
<dbReference type="GO" id="GO:0033588">
    <property type="term" value="C:elongator holoenzyme complex"/>
    <property type="evidence" value="ECO:0007669"/>
    <property type="project" value="InterPro"/>
</dbReference>
<dbReference type="GO" id="GO:0002098">
    <property type="term" value="P:tRNA wobble uridine modification"/>
    <property type="evidence" value="ECO:0007669"/>
    <property type="project" value="InterPro"/>
</dbReference>
<protein>
    <recommendedName>
        <fullName evidence="5">Elongator complex protein 6</fullName>
    </recommendedName>
</protein>
<dbReference type="InterPro" id="IPR027417">
    <property type="entry name" value="P-loop_NTPase"/>
</dbReference>
<dbReference type="PANTHER" id="PTHR16184">
    <property type="entry name" value="ELONGATOR COMPLEX PROTEIN 6"/>
    <property type="match status" value="1"/>
</dbReference>
<sequence length="321" mass="36320">MDVFSHLNWYSGNVSEDGEPEKSIPSGKLILVSDTLESDGSFLIHYFLQSIFKSTSNSNSSGGNSSNRGGACLLGLNQSLFNYFNVGRKLGYNLTTENGKGNFTFINGLSTPYQWIKEQRVQQLEEQGIDEEPPLDSISQGFSPFPVIQLTSDKLNNNNSSSNSNSSELVDILKKIYQEFIDDHMKRMAKDPKSKTLFIIDSLNILSSYYSKNKSGSYMDIINFLQYFHTFVQDNSKTCSLVILFHSDCDEDTKFYNMLKYEADLTISISGLKSGYSKDIDGQIGFIEKDENNLTFKKINPIHYQALDNTIRFFHLGSRIQ</sequence>
<dbReference type="Pfam" id="PF09807">
    <property type="entry name" value="ELP6"/>
    <property type="match status" value="2"/>
</dbReference>
<gene>
    <name evidence="3" type="ORF">CYY_004282</name>
</gene>
<evidence type="ECO:0000256" key="2">
    <source>
        <dbReference type="ARBA" id="ARBA00008837"/>
    </source>
</evidence>
<organism evidence="3 4">
    <name type="scientific">Polysphondylium violaceum</name>
    <dbReference type="NCBI Taxonomy" id="133409"/>
    <lineage>
        <taxon>Eukaryota</taxon>
        <taxon>Amoebozoa</taxon>
        <taxon>Evosea</taxon>
        <taxon>Eumycetozoa</taxon>
        <taxon>Dictyostelia</taxon>
        <taxon>Dictyosteliales</taxon>
        <taxon>Dictyosteliaceae</taxon>
        <taxon>Polysphondylium</taxon>
    </lineage>
</organism>
<keyword evidence="4" id="KW-1185">Reference proteome</keyword>
<reference evidence="3" key="1">
    <citation type="submission" date="2020-01" db="EMBL/GenBank/DDBJ databases">
        <title>Development of genomics and gene disruption for Polysphondylium violaceum indicates a role for the polyketide synthase stlB in stalk morphogenesis.</title>
        <authorList>
            <person name="Narita B."/>
            <person name="Kawabe Y."/>
            <person name="Kin K."/>
            <person name="Saito T."/>
            <person name="Gibbs R."/>
            <person name="Kuspa A."/>
            <person name="Muzny D."/>
            <person name="Queller D."/>
            <person name="Richards S."/>
            <person name="Strassman J."/>
            <person name="Sucgang R."/>
            <person name="Worley K."/>
            <person name="Schaap P."/>
        </authorList>
    </citation>
    <scope>NUCLEOTIDE SEQUENCE</scope>
    <source>
        <strain evidence="3">QSvi11</strain>
    </source>
</reference>
<evidence type="ECO:0000256" key="1">
    <source>
        <dbReference type="ARBA" id="ARBA00005043"/>
    </source>
</evidence>
<dbReference type="UniPathway" id="UPA00988"/>
<comment type="caution">
    <text evidence="3">The sequence shown here is derived from an EMBL/GenBank/DDBJ whole genome shotgun (WGS) entry which is preliminary data.</text>
</comment>
<comment type="similarity">
    <text evidence="2">Belongs to the ELP6 family.</text>
</comment>
<dbReference type="InterPro" id="IPR018627">
    <property type="entry name" value="ELP6"/>
</dbReference>
<evidence type="ECO:0000313" key="3">
    <source>
        <dbReference type="EMBL" id="KAF2074426.1"/>
    </source>
</evidence>
<name>A0A8J4Q5Q3_9MYCE</name>
<evidence type="ECO:0000313" key="4">
    <source>
        <dbReference type="Proteomes" id="UP000695562"/>
    </source>
</evidence>
<evidence type="ECO:0008006" key="5">
    <source>
        <dbReference type="Google" id="ProtNLM"/>
    </source>
</evidence>
<comment type="pathway">
    <text evidence="1">tRNA modification; 5-methoxycarbonylmethyl-2-thiouridine-tRNA biosynthesis.</text>
</comment>